<dbReference type="InterPro" id="IPR037022">
    <property type="entry name" value="Formyl_trans_C_sf"/>
</dbReference>
<comment type="catalytic activity">
    <reaction evidence="7 8">
        <text>L-methionyl-tRNA(fMet) + (6R)-10-formyltetrahydrofolate = N-formyl-L-methionyl-tRNA(fMet) + (6S)-5,6,7,8-tetrahydrofolate + H(+)</text>
        <dbReference type="Rhea" id="RHEA:24380"/>
        <dbReference type="Rhea" id="RHEA-COMP:9952"/>
        <dbReference type="Rhea" id="RHEA-COMP:9953"/>
        <dbReference type="ChEBI" id="CHEBI:15378"/>
        <dbReference type="ChEBI" id="CHEBI:57453"/>
        <dbReference type="ChEBI" id="CHEBI:78530"/>
        <dbReference type="ChEBI" id="CHEBI:78844"/>
        <dbReference type="ChEBI" id="CHEBI:195366"/>
        <dbReference type="EC" id="2.1.2.9"/>
    </reaction>
</comment>
<evidence type="ECO:0000313" key="12">
    <source>
        <dbReference type="Proteomes" id="UP000316798"/>
    </source>
</evidence>
<dbReference type="Gene3D" id="3.10.25.10">
    <property type="entry name" value="Formyl transferase, C-terminal domain"/>
    <property type="match status" value="1"/>
</dbReference>
<comment type="similarity">
    <text evidence="2 8">Belongs to the Fmt family.</text>
</comment>
<dbReference type="GO" id="GO:0005829">
    <property type="term" value="C:cytosol"/>
    <property type="evidence" value="ECO:0007669"/>
    <property type="project" value="TreeGrafter"/>
</dbReference>
<dbReference type="InterPro" id="IPR036477">
    <property type="entry name" value="Formyl_transf_N_sf"/>
</dbReference>
<evidence type="ECO:0000256" key="5">
    <source>
        <dbReference type="ARBA" id="ARBA00022679"/>
    </source>
</evidence>
<dbReference type="GO" id="GO:0004479">
    <property type="term" value="F:methionyl-tRNA formyltransferase activity"/>
    <property type="evidence" value="ECO:0007669"/>
    <property type="project" value="UniProtKB-UniRule"/>
</dbReference>
<dbReference type="KEGG" id="rhf:EUB48_00820"/>
<dbReference type="AlphaFoldDB" id="A0A515D6I0"/>
<evidence type="ECO:0000256" key="3">
    <source>
        <dbReference type="ARBA" id="ARBA00012261"/>
    </source>
</evidence>
<evidence type="ECO:0000256" key="7">
    <source>
        <dbReference type="ARBA" id="ARBA00048558"/>
    </source>
</evidence>
<keyword evidence="12" id="KW-1185">Reference proteome</keyword>
<dbReference type="SUPFAM" id="SSF50486">
    <property type="entry name" value="FMT C-terminal domain-like"/>
    <property type="match status" value="1"/>
</dbReference>
<dbReference type="Proteomes" id="UP000316798">
    <property type="component" value="Chromosome"/>
</dbReference>
<dbReference type="InterPro" id="IPR041711">
    <property type="entry name" value="Met-tRNA-FMT_N"/>
</dbReference>
<evidence type="ECO:0000256" key="4">
    <source>
        <dbReference type="ARBA" id="ARBA00016014"/>
    </source>
</evidence>
<dbReference type="Pfam" id="PF02911">
    <property type="entry name" value="Formyl_trans_C"/>
    <property type="match status" value="1"/>
</dbReference>
<organism evidence="11 12">
    <name type="scientific">Rhodoferax sediminis</name>
    <dbReference type="NCBI Taxonomy" id="2509614"/>
    <lineage>
        <taxon>Bacteria</taxon>
        <taxon>Pseudomonadati</taxon>
        <taxon>Pseudomonadota</taxon>
        <taxon>Betaproteobacteria</taxon>
        <taxon>Burkholderiales</taxon>
        <taxon>Comamonadaceae</taxon>
        <taxon>Rhodoferax</taxon>
    </lineage>
</organism>
<dbReference type="CDD" id="cd08704">
    <property type="entry name" value="Met_tRNA_FMT_C"/>
    <property type="match status" value="1"/>
</dbReference>
<dbReference type="Gene3D" id="3.40.50.170">
    <property type="entry name" value="Formyl transferase, N-terminal domain"/>
    <property type="match status" value="1"/>
</dbReference>
<dbReference type="PANTHER" id="PTHR11138:SF5">
    <property type="entry name" value="METHIONYL-TRNA FORMYLTRANSFERASE, MITOCHONDRIAL"/>
    <property type="match status" value="1"/>
</dbReference>
<dbReference type="InterPro" id="IPR002376">
    <property type="entry name" value="Formyl_transf_N"/>
</dbReference>
<dbReference type="PANTHER" id="PTHR11138">
    <property type="entry name" value="METHIONYL-TRNA FORMYLTRANSFERASE"/>
    <property type="match status" value="1"/>
</dbReference>
<dbReference type="PROSITE" id="PS00373">
    <property type="entry name" value="GART"/>
    <property type="match status" value="1"/>
</dbReference>
<comment type="function">
    <text evidence="1 8">Attaches a formyl group to the free amino group of methionyl-tRNA(fMet). The formyl group appears to play a dual role in the initiator identity of N-formylmethionyl-tRNA by promoting its recognition by IF2 and preventing the misappropriation of this tRNA by the elongation apparatus.</text>
</comment>
<dbReference type="InterPro" id="IPR005794">
    <property type="entry name" value="Fmt"/>
</dbReference>
<feature type="binding site" evidence="8">
    <location>
        <begin position="117"/>
        <end position="120"/>
    </location>
    <ligand>
        <name>(6S)-5,6,7,8-tetrahydrofolate</name>
        <dbReference type="ChEBI" id="CHEBI:57453"/>
    </ligand>
</feature>
<dbReference type="CDD" id="cd08646">
    <property type="entry name" value="FMT_core_Met-tRNA-FMT_N"/>
    <property type="match status" value="1"/>
</dbReference>
<dbReference type="SUPFAM" id="SSF53328">
    <property type="entry name" value="Formyltransferase"/>
    <property type="match status" value="1"/>
</dbReference>
<dbReference type="InterPro" id="IPR001555">
    <property type="entry name" value="GART_AS"/>
</dbReference>
<dbReference type="EC" id="2.1.2.9" evidence="3 8"/>
<dbReference type="InterPro" id="IPR011034">
    <property type="entry name" value="Formyl_transferase-like_C_sf"/>
</dbReference>
<dbReference type="EMBL" id="CP035503">
    <property type="protein sequence ID" value="QDL35997.1"/>
    <property type="molecule type" value="Genomic_DNA"/>
</dbReference>
<evidence type="ECO:0000259" key="9">
    <source>
        <dbReference type="Pfam" id="PF00551"/>
    </source>
</evidence>
<feature type="domain" description="Formyl transferase N-terminal" evidence="9">
    <location>
        <begin position="2"/>
        <end position="188"/>
    </location>
</feature>
<evidence type="ECO:0000256" key="1">
    <source>
        <dbReference type="ARBA" id="ARBA00002606"/>
    </source>
</evidence>
<dbReference type="InterPro" id="IPR044135">
    <property type="entry name" value="Met-tRNA-FMT_C"/>
</dbReference>
<reference evidence="11 12" key="1">
    <citation type="submission" date="2019-01" db="EMBL/GenBank/DDBJ databases">
        <title>Genomic insights into a novel species Rhodoferax sp.</title>
        <authorList>
            <person name="Jin L."/>
        </authorList>
    </citation>
    <scope>NUCLEOTIDE SEQUENCE [LARGE SCALE GENOMIC DNA]</scope>
    <source>
        <strain evidence="11 12">CHu59-6-5</strain>
    </source>
</reference>
<evidence type="ECO:0000256" key="8">
    <source>
        <dbReference type="HAMAP-Rule" id="MF_00182"/>
    </source>
</evidence>
<dbReference type="RefSeq" id="WP_142817095.1">
    <property type="nucleotide sequence ID" value="NZ_CP035503.1"/>
</dbReference>
<evidence type="ECO:0000259" key="10">
    <source>
        <dbReference type="Pfam" id="PF02911"/>
    </source>
</evidence>
<evidence type="ECO:0000256" key="2">
    <source>
        <dbReference type="ARBA" id="ARBA00010699"/>
    </source>
</evidence>
<keyword evidence="5 8" id="KW-0808">Transferase</keyword>
<protein>
    <recommendedName>
        <fullName evidence="4 8">Methionyl-tRNA formyltransferase</fullName>
        <ecNumber evidence="3 8">2.1.2.9</ecNumber>
    </recommendedName>
</protein>
<dbReference type="Pfam" id="PF00551">
    <property type="entry name" value="Formyl_trans_N"/>
    <property type="match status" value="1"/>
</dbReference>
<evidence type="ECO:0000313" key="11">
    <source>
        <dbReference type="EMBL" id="QDL35997.1"/>
    </source>
</evidence>
<dbReference type="OrthoDB" id="9802815at2"/>
<evidence type="ECO:0000256" key="6">
    <source>
        <dbReference type="ARBA" id="ARBA00022917"/>
    </source>
</evidence>
<dbReference type="InterPro" id="IPR005793">
    <property type="entry name" value="Formyl_trans_C"/>
</dbReference>
<gene>
    <name evidence="8" type="primary">fmt</name>
    <name evidence="11" type="ORF">EUB48_00820</name>
</gene>
<keyword evidence="6 8" id="KW-0648">Protein biosynthesis</keyword>
<proteinExistence type="inferred from homology"/>
<feature type="domain" description="Formyl transferase C-terminal" evidence="10">
    <location>
        <begin position="211"/>
        <end position="310"/>
    </location>
</feature>
<sequence length="323" mass="34255">MRLIFAGTPEFARNALQQLHAAGHQIALVLTQPDRPAGRGLKLHASPVKQFALDNGIAVAQPRSLRLGGKYPEDAAAARTAIEAAQADAMVVAAYGLILPQWVLGIPRLGCFNIHASLLPRWRGAAPIHRAIEAGDTETGVTIMQMDAGLDTGDMLRVARVPITPQDTTGSLHDTLALLGGRLMVETLALAAGAGLRPIPQPAAGVTYAHKIDKHEAAIDWTQPASVIARRIRAFDPFPGAFSQLGGEILKLWRSEIDSELRIPDKDCGTILSANADGVRIACGAGVLRVTELQRPGGKHLAAADFLRGFALEPGMAFDPLTP</sequence>
<dbReference type="NCBIfam" id="TIGR00460">
    <property type="entry name" value="fmt"/>
    <property type="match status" value="1"/>
</dbReference>
<name>A0A515D6I0_9BURK</name>
<dbReference type="HAMAP" id="MF_00182">
    <property type="entry name" value="Formyl_trans"/>
    <property type="match status" value="1"/>
</dbReference>
<accession>A0A515D6I0</accession>